<dbReference type="CDD" id="cd02968">
    <property type="entry name" value="SCO"/>
    <property type="match status" value="1"/>
</dbReference>
<evidence type="ECO:0000256" key="2">
    <source>
        <dbReference type="ARBA" id="ARBA00023008"/>
    </source>
</evidence>
<dbReference type="PANTHER" id="PTHR12151">
    <property type="entry name" value="ELECTRON TRANSPORT PROTIN SCO1/SENC FAMILY MEMBER"/>
    <property type="match status" value="1"/>
</dbReference>
<keyword evidence="3" id="KW-0479">Metal-binding</keyword>
<evidence type="ECO:0000256" key="4">
    <source>
        <dbReference type="PIRSR" id="PIRSR603782-2"/>
    </source>
</evidence>
<feature type="binding site" evidence="3">
    <location>
        <position position="80"/>
    </location>
    <ligand>
        <name>Cu cation</name>
        <dbReference type="ChEBI" id="CHEBI:23378"/>
    </ligand>
</feature>
<dbReference type="InterPro" id="IPR003782">
    <property type="entry name" value="SCO1/SenC"/>
</dbReference>
<dbReference type="AlphaFoldDB" id="A0A7L9WSE2"/>
<dbReference type="Pfam" id="PF02630">
    <property type="entry name" value="SCO1-SenC"/>
    <property type="match status" value="1"/>
</dbReference>
<dbReference type="EMBL" id="CP045201">
    <property type="protein sequence ID" value="QOL82020.1"/>
    <property type="molecule type" value="Genomic_DNA"/>
</dbReference>
<comment type="similarity">
    <text evidence="1">Belongs to the SCO1/2 family.</text>
</comment>
<keyword evidence="6" id="KW-1185">Reference proteome</keyword>
<keyword evidence="2 3" id="KW-0186">Copper</keyword>
<accession>A0A7L9WSE2</accession>
<dbReference type="Proteomes" id="UP000594118">
    <property type="component" value="Chromosome"/>
</dbReference>
<sequence>MLRLYAIAAVAAIVGLTGGLWYASRQGTQDAFAACRGTTVAGGAGQIGGPFTLVDETGKTVTDADVITGPTLIYFGYTYCPDVCPMDLSRNVQAVEILEQQGKEVTPVFISVDPGRDTPEHLKQFTDYLHPRLLGLSGSDAELRAASQAYRSYYKINVPEDPADKDYYLVDHSTFSYLMFPGRGLADFYRRDLSAEQMAAQMACFIDAAS</sequence>
<protein>
    <submittedName>
        <fullName evidence="5">SCO family protein</fullName>
    </submittedName>
</protein>
<evidence type="ECO:0000256" key="3">
    <source>
        <dbReference type="PIRSR" id="PIRSR603782-1"/>
    </source>
</evidence>
<feature type="binding site" evidence="3">
    <location>
        <position position="84"/>
    </location>
    <ligand>
        <name>Cu cation</name>
        <dbReference type="ChEBI" id="CHEBI:23378"/>
    </ligand>
</feature>
<dbReference type="GO" id="GO:0046872">
    <property type="term" value="F:metal ion binding"/>
    <property type="evidence" value="ECO:0007669"/>
    <property type="project" value="UniProtKB-KW"/>
</dbReference>
<dbReference type="FunFam" id="3.40.30.10:FF:000013">
    <property type="entry name" value="Blast:Protein SCO1 homolog, mitochondrial"/>
    <property type="match status" value="1"/>
</dbReference>
<name>A0A7L9WSE2_9RHOB</name>
<evidence type="ECO:0000313" key="6">
    <source>
        <dbReference type="Proteomes" id="UP000594118"/>
    </source>
</evidence>
<evidence type="ECO:0000313" key="5">
    <source>
        <dbReference type="EMBL" id="QOL82020.1"/>
    </source>
</evidence>
<keyword evidence="4" id="KW-1015">Disulfide bond</keyword>
<proteinExistence type="inferred from homology"/>
<evidence type="ECO:0000256" key="1">
    <source>
        <dbReference type="ARBA" id="ARBA00010996"/>
    </source>
</evidence>
<feature type="disulfide bond" description="Redox-active" evidence="4">
    <location>
        <begin position="80"/>
        <end position="84"/>
    </location>
</feature>
<dbReference type="PANTHER" id="PTHR12151:SF25">
    <property type="entry name" value="LINALOOL DEHYDRATASE_ISOMERASE DOMAIN-CONTAINING PROTEIN"/>
    <property type="match status" value="1"/>
</dbReference>
<dbReference type="Gene3D" id="3.40.30.10">
    <property type="entry name" value="Glutaredoxin"/>
    <property type="match status" value="1"/>
</dbReference>
<organism evidence="5 6">
    <name type="scientific">Pseudooceanicola spongiae</name>
    <dbReference type="NCBI Taxonomy" id="2613965"/>
    <lineage>
        <taxon>Bacteria</taxon>
        <taxon>Pseudomonadati</taxon>
        <taxon>Pseudomonadota</taxon>
        <taxon>Alphaproteobacteria</taxon>
        <taxon>Rhodobacterales</taxon>
        <taxon>Paracoccaceae</taxon>
        <taxon>Pseudooceanicola</taxon>
    </lineage>
</organism>
<feature type="binding site" evidence="3">
    <location>
        <position position="172"/>
    </location>
    <ligand>
        <name>Cu cation</name>
        <dbReference type="ChEBI" id="CHEBI:23378"/>
    </ligand>
</feature>
<dbReference type="SUPFAM" id="SSF52833">
    <property type="entry name" value="Thioredoxin-like"/>
    <property type="match status" value="1"/>
</dbReference>
<dbReference type="InterPro" id="IPR036249">
    <property type="entry name" value="Thioredoxin-like_sf"/>
</dbReference>
<gene>
    <name evidence="5" type="ORF">F3W81_15005</name>
</gene>
<reference evidence="5 6" key="1">
    <citation type="submission" date="2019-10" db="EMBL/GenBank/DDBJ databases">
        <title>Pseudopuniceibacterium sp. HQ09 islated from Antarctica.</title>
        <authorList>
            <person name="Liao L."/>
            <person name="Su S."/>
            <person name="Chen B."/>
            <person name="Yu Y."/>
        </authorList>
    </citation>
    <scope>NUCLEOTIDE SEQUENCE [LARGE SCALE GENOMIC DNA]</scope>
    <source>
        <strain evidence="5 6">HQ09</strain>
    </source>
</reference>
<dbReference type="RefSeq" id="WP_193079935.1">
    <property type="nucleotide sequence ID" value="NZ_CP045201.1"/>
</dbReference>
<dbReference type="KEGG" id="pshq:F3W81_15005"/>